<dbReference type="EMBL" id="CP036264">
    <property type="protein sequence ID" value="QEF99081.1"/>
    <property type="molecule type" value="Genomic_DNA"/>
</dbReference>
<gene>
    <name evidence="3" type="ORF">Mal15_31410</name>
</gene>
<dbReference type="RefSeq" id="WP_147868542.1">
    <property type="nucleotide sequence ID" value="NZ_CP036264.1"/>
</dbReference>
<dbReference type="Pfam" id="PF04324">
    <property type="entry name" value="Fer2_BFD"/>
    <property type="match status" value="1"/>
</dbReference>
<dbReference type="Proteomes" id="UP000321353">
    <property type="component" value="Chromosome"/>
</dbReference>
<sequence>MNDDQPICLCFDVPKRKVIQFIRTERPKTPSQLSECFGAGTGCGWCRPYLKQLWESESPESETLPEADQYAKDRQEYRDAT</sequence>
<evidence type="ECO:0000313" key="4">
    <source>
        <dbReference type="Proteomes" id="UP000321353"/>
    </source>
</evidence>
<feature type="region of interest" description="Disordered" evidence="1">
    <location>
        <begin position="57"/>
        <end position="81"/>
    </location>
</feature>
<name>A0A5B9MCM4_9BACT</name>
<feature type="compositionally biased region" description="Basic and acidic residues" evidence="1">
    <location>
        <begin position="69"/>
        <end position="81"/>
    </location>
</feature>
<dbReference type="KEGG" id="smam:Mal15_31410"/>
<protein>
    <submittedName>
        <fullName evidence="3">BFD-like [2Fe-2S] binding domain protein</fullName>
    </submittedName>
</protein>
<evidence type="ECO:0000313" key="3">
    <source>
        <dbReference type="EMBL" id="QEF99081.1"/>
    </source>
</evidence>
<accession>A0A5B9MCM4</accession>
<dbReference type="InterPro" id="IPR041854">
    <property type="entry name" value="BFD-like_2Fe2S-bd_dom_sf"/>
</dbReference>
<evidence type="ECO:0000259" key="2">
    <source>
        <dbReference type="Pfam" id="PF04324"/>
    </source>
</evidence>
<keyword evidence="4" id="KW-1185">Reference proteome</keyword>
<feature type="domain" description="BFD-like [2Fe-2S]-binding" evidence="2">
    <location>
        <begin position="7"/>
        <end position="53"/>
    </location>
</feature>
<proteinExistence type="predicted"/>
<dbReference type="AlphaFoldDB" id="A0A5B9MCM4"/>
<organism evidence="3 4">
    <name type="scientific">Stieleria maiorica</name>
    <dbReference type="NCBI Taxonomy" id="2795974"/>
    <lineage>
        <taxon>Bacteria</taxon>
        <taxon>Pseudomonadati</taxon>
        <taxon>Planctomycetota</taxon>
        <taxon>Planctomycetia</taxon>
        <taxon>Pirellulales</taxon>
        <taxon>Pirellulaceae</taxon>
        <taxon>Stieleria</taxon>
    </lineage>
</organism>
<reference evidence="3 4" key="1">
    <citation type="submission" date="2019-02" db="EMBL/GenBank/DDBJ databases">
        <title>Planctomycetal bacteria perform biofilm scaping via a novel small molecule.</title>
        <authorList>
            <person name="Jeske O."/>
            <person name="Boedeker C."/>
            <person name="Wiegand S."/>
            <person name="Breitling P."/>
            <person name="Kallscheuer N."/>
            <person name="Jogler M."/>
            <person name="Rohde M."/>
            <person name="Petersen J."/>
            <person name="Medema M.H."/>
            <person name="Surup F."/>
            <person name="Jogler C."/>
        </authorList>
    </citation>
    <scope>NUCLEOTIDE SEQUENCE [LARGE SCALE GENOMIC DNA]</scope>
    <source>
        <strain evidence="3 4">Mal15</strain>
    </source>
</reference>
<evidence type="ECO:0000256" key="1">
    <source>
        <dbReference type="SAM" id="MobiDB-lite"/>
    </source>
</evidence>
<dbReference type="Gene3D" id="1.10.10.1100">
    <property type="entry name" value="BFD-like [2Fe-2S]-binding domain"/>
    <property type="match status" value="1"/>
</dbReference>
<dbReference type="InterPro" id="IPR007419">
    <property type="entry name" value="BFD-like_2Fe2S-bd_dom"/>
</dbReference>